<dbReference type="Gene3D" id="3.30.390.10">
    <property type="entry name" value="Enolase-like, N-terminal domain"/>
    <property type="match status" value="1"/>
</dbReference>
<feature type="binding site" evidence="8">
    <location>
        <position position="157"/>
    </location>
    <ligand>
        <name>substrate</name>
    </ligand>
</feature>
<reference evidence="12 13" key="1">
    <citation type="journal article" date="2010" name="Stand. Genomic Sci.">
        <title>Complete genome sequence of Archaeoglobus profundus type strain (AV18).</title>
        <authorList>
            <person name="von Jan M."/>
            <person name="Lapidus A."/>
            <person name="Del Rio T.G."/>
            <person name="Copeland A."/>
            <person name="Tice H."/>
            <person name="Cheng J.F."/>
            <person name="Lucas S."/>
            <person name="Chen F."/>
            <person name="Nolan M."/>
            <person name="Goodwin L."/>
            <person name="Han C."/>
            <person name="Pitluck S."/>
            <person name="Liolios K."/>
            <person name="Ivanova N."/>
            <person name="Mavromatis K."/>
            <person name="Ovchinnikova G."/>
            <person name="Chertkov O."/>
            <person name="Pati A."/>
            <person name="Chen A."/>
            <person name="Palaniappan K."/>
            <person name="Land M."/>
            <person name="Hauser L."/>
            <person name="Chang Y.J."/>
            <person name="Jeffries C.D."/>
            <person name="Saunders E."/>
            <person name="Brettin T."/>
            <person name="Detter J.C."/>
            <person name="Chain P."/>
            <person name="Eichinger K."/>
            <person name="Huber H."/>
            <person name="Spring S."/>
            <person name="Rohde M."/>
            <person name="Goker M."/>
            <person name="Wirth R."/>
            <person name="Woyke T."/>
            <person name="Bristow J."/>
            <person name="Eisen J.A."/>
            <person name="Markowitz V."/>
            <person name="Hugenholtz P."/>
            <person name="Kyrpides N.C."/>
            <person name="Klenk H.P."/>
        </authorList>
    </citation>
    <scope>NUCLEOTIDE SEQUENCE [LARGE SCALE GENOMIC DNA]</scope>
    <source>
        <strain evidence="13">DSM 5631 / JCM 9629 / NBRC 100127 / Av18</strain>
    </source>
</reference>
<evidence type="ECO:0000256" key="2">
    <source>
        <dbReference type="ARBA" id="ARBA00009604"/>
    </source>
</evidence>
<feature type="binding site" evidence="8">
    <location>
        <begin position="354"/>
        <end position="357"/>
    </location>
    <ligand>
        <name>substrate</name>
    </ligand>
</feature>
<evidence type="ECO:0000256" key="5">
    <source>
        <dbReference type="ARBA" id="ARBA00023239"/>
    </source>
</evidence>
<evidence type="ECO:0000313" key="13">
    <source>
        <dbReference type="Proteomes" id="UP000001901"/>
    </source>
</evidence>
<dbReference type="Pfam" id="PF00113">
    <property type="entry name" value="Enolase_C"/>
    <property type="match status" value="1"/>
</dbReference>
<comment type="function">
    <text evidence="6">Catalyzes the reversible conversion of 2-phosphoglycerate (2-PG) into phosphoenolpyruvate (PEP). It is essential for the degradation of carbohydrates via glycolysis.</text>
</comment>
<feature type="binding site" evidence="6 9">
    <location>
        <position position="275"/>
    </location>
    <ligand>
        <name>Mg(2+)</name>
        <dbReference type="ChEBI" id="CHEBI:18420"/>
    </ligand>
</feature>
<dbReference type="SMART" id="SM01193">
    <property type="entry name" value="Enolase_N"/>
    <property type="match status" value="1"/>
</dbReference>
<feature type="domain" description="Enolase C-terminal TIM barrel" evidence="10">
    <location>
        <begin position="132"/>
        <end position="406"/>
    </location>
</feature>
<feature type="binding site" evidence="6 9">
    <location>
        <position position="234"/>
    </location>
    <ligand>
        <name>Mg(2+)</name>
        <dbReference type="ChEBI" id="CHEBI:18420"/>
    </ligand>
</feature>
<feature type="binding site" evidence="6">
    <location>
        <position position="357"/>
    </location>
    <ligand>
        <name>(2R)-2-phosphoglycerate</name>
        <dbReference type="ChEBI" id="CHEBI:58289"/>
    </ligand>
</feature>
<keyword evidence="3 6" id="KW-0460">Magnesium</keyword>
<comment type="cofactor">
    <cofactor evidence="9">
        <name>Mg(2+)</name>
        <dbReference type="ChEBI" id="CHEBI:18420"/>
    </cofactor>
    <text evidence="9">Mg(2+) is required for catalysis and for stabilizing the dimer.</text>
</comment>
<keyword evidence="6 9" id="KW-0479">Metal-binding</keyword>
<dbReference type="Proteomes" id="UP000001901">
    <property type="component" value="Chromosome"/>
</dbReference>
<comment type="catalytic activity">
    <reaction evidence="6">
        <text>(2R)-2-phosphoglycerate = phosphoenolpyruvate + H2O</text>
        <dbReference type="Rhea" id="RHEA:10164"/>
        <dbReference type="ChEBI" id="CHEBI:15377"/>
        <dbReference type="ChEBI" id="CHEBI:58289"/>
        <dbReference type="ChEBI" id="CHEBI:58702"/>
        <dbReference type="EC" id="4.2.1.11"/>
    </reaction>
</comment>
<sequence length="409" mass="44975">MQEELSDMIIEDVIFRIVFDSRGNETVECEVYAGDVVGRAIAPSGASTGTHEAVVVDPYKIDEIEEKISKALIGYSVFDQVAIDEKLREIDGTENFSNIGGNFAIATSLAVAKAGAELLGMPLYEYLGGIFAKELPYPLGNVIGGGKHAEGSTNIQEFLVIPVGADNFFTAQRTNAMVHKTLKKLFKKKGIFACKGDEGAWACQITDNDAFEILSEAIGIVKDETGVDVRIGIDVAATELWNGEYYVYKDRKLTTEEQISYIAELVDRYNLLYVEDPLHEEDFEGFAELTKEVGNRCMICGDDLFVTNINRIQKGIELKSANTVLIKPNQIGTLTDTFKAVKIAKDNGWYVVVSHRSGETEDNTIAHLSVAFNAKLIKTGVVGGERTAKLNELIRIEEDGLNMTKLPFC</sequence>
<dbReference type="EMBL" id="CP001857">
    <property type="protein sequence ID" value="ADB57265.1"/>
    <property type="molecule type" value="Genomic_DNA"/>
</dbReference>
<evidence type="ECO:0000259" key="11">
    <source>
        <dbReference type="SMART" id="SM01193"/>
    </source>
</evidence>
<dbReference type="PANTHER" id="PTHR11902:SF1">
    <property type="entry name" value="ENOLASE"/>
    <property type="match status" value="1"/>
</dbReference>
<dbReference type="UniPathway" id="UPA00109">
    <property type="reaction ID" value="UER00187"/>
</dbReference>
<proteinExistence type="inferred from homology"/>
<evidence type="ECO:0000259" key="10">
    <source>
        <dbReference type="SMART" id="SM01192"/>
    </source>
</evidence>
<feature type="binding site" evidence="6">
    <location>
        <position position="156"/>
    </location>
    <ligand>
        <name>(2R)-2-phosphoglycerate</name>
        <dbReference type="ChEBI" id="CHEBI:58289"/>
    </ligand>
</feature>
<keyword evidence="4 6" id="KW-0324">Glycolysis</keyword>
<dbReference type="CDD" id="cd03313">
    <property type="entry name" value="enolase"/>
    <property type="match status" value="1"/>
</dbReference>
<feature type="binding site" evidence="8">
    <location>
        <position position="378"/>
    </location>
    <ligand>
        <name>substrate</name>
    </ligand>
</feature>
<dbReference type="SFLD" id="SFLDS00001">
    <property type="entry name" value="Enolase"/>
    <property type="match status" value="1"/>
</dbReference>
<comment type="pathway">
    <text evidence="1 6">Carbohydrate degradation; glycolysis; pyruvate from D-glyceraldehyde 3-phosphate: step 4/5.</text>
</comment>
<dbReference type="SMART" id="SM01192">
    <property type="entry name" value="Enolase_C"/>
    <property type="match status" value="1"/>
</dbReference>
<name>D2RG40_ARCPA</name>
<comment type="similarity">
    <text evidence="2 6">Belongs to the enolase family.</text>
</comment>
<evidence type="ECO:0000256" key="4">
    <source>
        <dbReference type="ARBA" id="ARBA00023152"/>
    </source>
</evidence>
<dbReference type="InterPro" id="IPR036849">
    <property type="entry name" value="Enolase-like_C_sf"/>
</dbReference>
<dbReference type="HAMAP" id="MF_00318">
    <property type="entry name" value="Enolase"/>
    <property type="match status" value="1"/>
</dbReference>
<dbReference type="PIRSF" id="PIRSF001400">
    <property type="entry name" value="Enolase"/>
    <property type="match status" value="1"/>
</dbReference>
<evidence type="ECO:0000256" key="8">
    <source>
        <dbReference type="PIRSR" id="PIRSR001400-2"/>
    </source>
</evidence>
<dbReference type="GO" id="GO:0000287">
    <property type="term" value="F:magnesium ion binding"/>
    <property type="evidence" value="ECO:0007669"/>
    <property type="project" value="UniProtKB-UniRule"/>
</dbReference>
<dbReference type="SFLD" id="SFLDF00002">
    <property type="entry name" value="enolase"/>
    <property type="match status" value="1"/>
</dbReference>
<organism evidence="12 13">
    <name type="scientific">Archaeoglobus profundus (strain DSM 5631 / JCM 9629 / NBRC 100127 / Av18)</name>
    <dbReference type="NCBI Taxonomy" id="572546"/>
    <lineage>
        <taxon>Archaea</taxon>
        <taxon>Methanobacteriati</taxon>
        <taxon>Methanobacteriota</taxon>
        <taxon>Archaeoglobi</taxon>
        <taxon>Archaeoglobales</taxon>
        <taxon>Archaeoglobaceae</taxon>
        <taxon>Archaeoglobus</taxon>
    </lineage>
</organism>
<dbReference type="InterPro" id="IPR029017">
    <property type="entry name" value="Enolase-like_N"/>
</dbReference>
<dbReference type="PANTHER" id="PTHR11902">
    <property type="entry name" value="ENOLASE"/>
    <property type="match status" value="1"/>
</dbReference>
<dbReference type="InterPro" id="IPR020811">
    <property type="entry name" value="Enolase_N"/>
</dbReference>
<evidence type="ECO:0000256" key="3">
    <source>
        <dbReference type="ARBA" id="ARBA00022842"/>
    </source>
</evidence>
<dbReference type="GO" id="GO:0006096">
    <property type="term" value="P:glycolytic process"/>
    <property type="evidence" value="ECO:0007669"/>
    <property type="project" value="UniProtKB-UniRule"/>
</dbReference>
<keyword evidence="6" id="KW-0964">Secreted</keyword>
<comment type="cofactor">
    <cofactor evidence="6">
        <name>Mg(2+)</name>
        <dbReference type="ChEBI" id="CHEBI:18420"/>
    </cofactor>
    <text evidence="6">Binds a second Mg(2+) ion via substrate during catalysis.</text>
</comment>
<dbReference type="EC" id="4.2.1.11" evidence="6"/>
<feature type="binding site" evidence="6">
    <location>
        <position position="378"/>
    </location>
    <ligand>
        <name>(2R)-2-phosphoglycerate</name>
        <dbReference type="ChEBI" id="CHEBI:58289"/>
    </ligand>
</feature>
<feature type="binding site" evidence="6">
    <location>
        <position position="327"/>
    </location>
    <ligand>
        <name>(2R)-2-phosphoglycerate</name>
        <dbReference type="ChEBI" id="CHEBI:58289"/>
    </ligand>
</feature>
<dbReference type="GO" id="GO:0005576">
    <property type="term" value="C:extracellular region"/>
    <property type="evidence" value="ECO:0007669"/>
    <property type="project" value="UniProtKB-SubCell"/>
</dbReference>
<dbReference type="InterPro" id="IPR020809">
    <property type="entry name" value="Enolase_CS"/>
</dbReference>
<feature type="active site" description="Proton acceptor" evidence="6 7">
    <location>
        <position position="327"/>
    </location>
</feature>
<gene>
    <name evidence="6" type="primary">eno</name>
    <name evidence="12" type="ordered locus">Arcpr_0194</name>
</gene>
<dbReference type="GO" id="GO:0000015">
    <property type="term" value="C:phosphopyruvate hydratase complex"/>
    <property type="evidence" value="ECO:0007669"/>
    <property type="project" value="InterPro"/>
</dbReference>
<evidence type="ECO:0000256" key="6">
    <source>
        <dbReference type="HAMAP-Rule" id="MF_00318"/>
    </source>
</evidence>
<dbReference type="STRING" id="572546.Arcpr_0194"/>
<accession>D2RG40</accession>
<dbReference type="KEGG" id="apo:Arcpr_0194"/>
<feature type="binding site" evidence="8">
    <location>
        <position position="148"/>
    </location>
    <ligand>
        <name>substrate</name>
    </ligand>
</feature>
<protein>
    <recommendedName>
        <fullName evidence="6">Enolase</fullName>
        <ecNumber evidence="6">4.2.1.11</ecNumber>
    </recommendedName>
    <alternativeName>
        <fullName evidence="6">2-phospho-D-glycerate hydro-lyase</fullName>
    </alternativeName>
    <alternativeName>
        <fullName evidence="6">2-phosphoglycerate dehydratase</fullName>
    </alternativeName>
</protein>
<keyword evidence="6" id="KW-0963">Cytoplasm</keyword>
<dbReference type="InterPro" id="IPR020810">
    <property type="entry name" value="Enolase_C"/>
</dbReference>
<dbReference type="PROSITE" id="PS00164">
    <property type="entry name" value="ENOLASE"/>
    <property type="match status" value="1"/>
</dbReference>
<evidence type="ECO:0000313" key="12">
    <source>
        <dbReference type="EMBL" id="ADB57265.1"/>
    </source>
</evidence>
<dbReference type="Pfam" id="PF03952">
    <property type="entry name" value="Enolase_N"/>
    <property type="match status" value="1"/>
</dbReference>
<evidence type="ECO:0000256" key="7">
    <source>
        <dbReference type="PIRSR" id="PIRSR001400-1"/>
    </source>
</evidence>
<dbReference type="GO" id="GO:0009986">
    <property type="term" value="C:cell surface"/>
    <property type="evidence" value="ECO:0007669"/>
    <property type="project" value="UniProtKB-SubCell"/>
</dbReference>
<feature type="binding site" evidence="6 9">
    <location>
        <position position="302"/>
    </location>
    <ligand>
        <name>Mg(2+)</name>
        <dbReference type="ChEBI" id="CHEBI:18420"/>
    </ligand>
</feature>
<dbReference type="GO" id="GO:0004634">
    <property type="term" value="F:phosphopyruvate hydratase activity"/>
    <property type="evidence" value="ECO:0007669"/>
    <property type="project" value="UniProtKB-UniRule"/>
</dbReference>
<feature type="domain" description="Enolase N-terminal" evidence="11">
    <location>
        <begin position="10"/>
        <end position="127"/>
    </location>
</feature>
<evidence type="ECO:0000256" key="1">
    <source>
        <dbReference type="ARBA" id="ARBA00005031"/>
    </source>
</evidence>
<dbReference type="PRINTS" id="PR00148">
    <property type="entry name" value="ENOLASE"/>
</dbReference>
<dbReference type="AlphaFoldDB" id="D2RG40"/>
<dbReference type="SFLD" id="SFLDG00178">
    <property type="entry name" value="enolase"/>
    <property type="match status" value="1"/>
</dbReference>
<dbReference type="eggNOG" id="arCOG01169">
    <property type="taxonomic scope" value="Archaea"/>
</dbReference>
<dbReference type="Gene3D" id="3.20.20.120">
    <property type="entry name" value="Enolase-like C-terminal domain"/>
    <property type="match status" value="1"/>
</dbReference>
<keyword evidence="13" id="KW-1185">Reference proteome</keyword>
<feature type="active site" description="Proton donor" evidence="6 7">
    <location>
        <position position="198"/>
    </location>
</feature>
<evidence type="ECO:0000256" key="9">
    <source>
        <dbReference type="PIRSR" id="PIRSR001400-3"/>
    </source>
</evidence>
<feature type="binding site" evidence="8">
    <location>
        <position position="302"/>
    </location>
    <ligand>
        <name>substrate</name>
    </ligand>
</feature>
<feature type="binding site" evidence="8">
    <location>
        <position position="275"/>
    </location>
    <ligand>
        <name>substrate</name>
    </ligand>
</feature>
<keyword evidence="5 6" id="KW-0456">Lyase</keyword>
<dbReference type="SUPFAM" id="SSF51604">
    <property type="entry name" value="Enolase C-terminal domain-like"/>
    <property type="match status" value="1"/>
</dbReference>
<dbReference type="HOGENOM" id="CLU_031223_0_1_2"/>
<dbReference type="InterPro" id="IPR000941">
    <property type="entry name" value="Enolase"/>
</dbReference>
<dbReference type="NCBIfam" id="TIGR01060">
    <property type="entry name" value="eno"/>
    <property type="match status" value="1"/>
</dbReference>
<feature type="binding site" evidence="6">
    <location>
        <position position="356"/>
    </location>
    <ligand>
        <name>(2R)-2-phosphoglycerate</name>
        <dbReference type="ChEBI" id="CHEBI:58289"/>
    </ligand>
</feature>
<dbReference type="SUPFAM" id="SSF54826">
    <property type="entry name" value="Enolase N-terminal domain-like"/>
    <property type="match status" value="1"/>
</dbReference>
<comment type="subcellular location">
    <subcellularLocation>
        <location evidence="6">Cytoplasm</location>
    </subcellularLocation>
    <subcellularLocation>
        <location evidence="6">Secreted</location>
    </subcellularLocation>
    <subcellularLocation>
        <location evidence="6">Cell surface</location>
    </subcellularLocation>
    <text evidence="6">Fractions of enolase are present in both the cytoplasm and on the cell surface.</text>
</comment>
<dbReference type="PaxDb" id="572546-Arcpr_0194"/>